<organism evidence="1 2">
    <name type="scientific">Macrococcus brunensis</name>
    <dbReference type="NCBI Taxonomy" id="198483"/>
    <lineage>
        <taxon>Bacteria</taxon>
        <taxon>Bacillati</taxon>
        <taxon>Bacillota</taxon>
        <taxon>Bacilli</taxon>
        <taxon>Bacillales</taxon>
        <taxon>Staphylococcaceae</taxon>
        <taxon>Macrococcus</taxon>
    </lineage>
</organism>
<proteinExistence type="predicted"/>
<gene>
    <name evidence="1" type="ORF">ERX27_08045</name>
</gene>
<accession>A0A4R6BCM2</accession>
<sequence>MFAGWKDDGIRSSELDWGISEGEELDW</sequence>
<dbReference type="AlphaFoldDB" id="A0A4R6BCM2"/>
<protein>
    <submittedName>
        <fullName evidence="1">PbsX family transcriptional regulator</fullName>
    </submittedName>
</protein>
<reference evidence="1 2" key="1">
    <citation type="submission" date="2019-01" db="EMBL/GenBank/DDBJ databases">
        <title>Draft genome sequences of the type strains of six Macrococcus species.</title>
        <authorList>
            <person name="Mazhar S."/>
            <person name="Altermann E."/>
            <person name="Hill C."/>
            <person name="Mcauliffe O."/>
        </authorList>
    </citation>
    <scope>NUCLEOTIDE SEQUENCE [LARGE SCALE GENOMIC DNA]</scope>
    <source>
        <strain evidence="1 2">CCM4811</strain>
    </source>
</reference>
<dbReference type="Proteomes" id="UP000295310">
    <property type="component" value="Unassembled WGS sequence"/>
</dbReference>
<name>A0A4R6BCM2_9STAP</name>
<keyword evidence="2" id="KW-1185">Reference proteome</keyword>
<dbReference type="EMBL" id="SCWA01000013">
    <property type="protein sequence ID" value="TDL95618.1"/>
    <property type="molecule type" value="Genomic_DNA"/>
</dbReference>
<comment type="caution">
    <text evidence="1">The sequence shown here is derived from an EMBL/GenBank/DDBJ whole genome shotgun (WGS) entry which is preliminary data.</text>
</comment>
<evidence type="ECO:0000313" key="1">
    <source>
        <dbReference type="EMBL" id="TDL95618.1"/>
    </source>
</evidence>
<evidence type="ECO:0000313" key="2">
    <source>
        <dbReference type="Proteomes" id="UP000295310"/>
    </source>
</evidence>